<keyword evidence="2" id="KW-1185">Reference proteome</keyword>
<accession>A0A9P5ZQQ7</accession>
<protein>
    <submittedName>
        <fullName evidence="1">Uncharacterized protein</fullName>
    </submittedName>
</protein>
<evidence type="ECO:0000313" key="2">
    <source>
        <dbReference type="Proteomes" id="UP000807025"/>
    </source>
</evidence>
<dbReference type="AlphaFoldDB" id="A0A9P5ZQQ7"/>
<comment type="caution">
    <text evidence="1">The sequence shown here is derived from an EMBL/GenBank/DDBJ whole genome shotgun (WGS) entry which is preliminary data.</text>
</comment>
<proteinExistence type="predicted"/>
<reference evidence="1" key="1">
    <citation type="submission" date="2020-11" db="EMBL/GenBank/DDBJ databases">
        <authorList>
            <consortium name="DOE Joint Genome Institute"/>
            <person name="Ahrendt S."/>
            <person name="Riley R."/>
            <person name="Andreopoulos W."/>
            <person name="Labutti K."/>
            <person name="Pangilinan J."/>
            <person name="Ruiz-Duenas F.J."/>
            <person name="Barrasa J.M."/>
            <person name="Sanchez-Garcia M."/>
            <person name="Camarero S."/>
            <person name="Miyauchi S."/>
            <person name="Serrano A."/>
            <person name="Linde D."/>
            <person name="Babiker R."/>
            <person name="Drula E."/>
            <person name="Ayuso-Fernandez I."/>
            <person name="Pacheco R."/>
            <person name="Padilla G."/>
            <person name="Ferreira P."/>
            <person name="Barriuso J."/>
            <person name="Kellner H."/>
            <person name="Castanera R."/>
            <person name="Alfaro M."/>
            <person name="Ramirez L."/>
            <person name="Pisabarro A.G."/>
            <person name="Kuo A."/>
            <person name="Tritt A."/>
            <person name="Lipzen A."/>
            <person name="He G."/>
            <person name="Yan M."/>
            <person name="Ng V."/>
            <person name="Cullen D."/>
            <person name="Martin F."/>
            <person name="Rosso M.-N."/>
            <person name="Henrissat B."/>
            <person name="Hibbett D."/>
            <person name="Martinez A.T."/>
            <person name="Grigoriev I.V."/>
        </authorList>
    </citation>
    <scope>NUCLEOTIDE SEQUENCE</scope>
    <source>
        <strain evidence="1">ATCC 90797</strain>
    </source>
</reference>
<evidence type="ECO:0000313" key="1">
    <source>
        <dbReference type="EMBL" id="KAF9492732.1"/>
    </source>
</evidence>
<dbReference type="EMBL" id="MU154596">
    <property type="protein sequence ID" value="KAF9492732.1"/>
    <property type="molecule type" value="Genomic_DNA"/>
</dbReference>
<dbReference type="Proteomes" id="UP000807025">
    <property type="component" value="Unassembled WGS sequence"/>
</dbReference>
<sequence>MYVGPLDACHWSCYLQCFSRYNECHRAYLSVRNRRTILRAFNFVMAMVYCMGHPRSILHHPWILGHQRNGRFISYFMGYRDNPRCHLELWDEYVSRESALGIRPRPVSASAIITLLRNGVSSPYLLTAKKRSWLTFMVGATSLTSS</sequence>
<organism evidence="1 2">
    <name type="scientific">Pleurotus eryngii</name>
    <name type="common">Boletus of the steppes</name>
    <dbReference type="NCBI Taxonomy" id="5323"/>
    <lineage>
        <taxon>Eukaryota</taxon>
        <taxon>Fungi</taxon>
        <taxon>Dikarya</taxon>
        <taxon>Basidiomycota</taxon>
        <taxon>Agaricomycotina</taxon>
        <taxon>Agaricomycetes</taxon>
        <taxon>Agaricomycetidae</taxon>
        <taxon>Agaricales</taxon>
        <taxon>Pleurotineae</taxon>
        <taxon>Pleurotaceae</taxon>
        <taxon>Pleurotus</taxon>
    </lineage>
</organism>
<gene>
    <name evidence="1" type="ORF">BDN71DRAFT_1171124</name>
</gene>
<name>A0A9P5ZQQ7_PLEER</name>